<dbReference type="InterPro" id="IPR000212">
    <property type="entry name" value="DNA_helicase_UvrD/REP"/>
</dbReference>
<dbReference type="GO" id="GO:0043138">
    <property type="term" value="F:3'-5' DNA helicase activity"/>
    <property type="evidence" value="ECO:0007669"/>
    <property type="project" value="UniProtKB-EC"/>
</dbReference>
<evidence type="ECO:0000259" key="19">
    <source>
        <dbReference type="PROSITE" id="PS51217"/>
    </source>
</evidence>
<dbReference type="SUPFAM" id="SSF52540">
    <property type="entry name" value="P-loop containing nucleoside triphosphate hydrolases"/>
    <property type="match status" value="1"/>
</dbReference>
<dbReference type="GO" id="GO:0000725">
    <property type="term" value="P:recombinational repair"/>
    <property type="evidence" value="ECO:0007669"/>
    <property type="project" value="TreeGrafter"/>
</dbReference>
<evidence type="ECO:0000313" key="20">
    <source>
        <dbReference type="EMBL" id="GLC23609.1"/>
    </source>
</evidence>
<comment type="caution">
    <text evidence="20">The sequence shown here is derived from an EMBL/GenBank/DDBJ whole genome shotgun (WGS) entry which is preliminary data.</text>
</comment>
<protein>
    <recommendedName>
        <fullName evidence="14">DNA 3'-5' helicase</fullName>
        <ecNumber evidence="14">5.6.2.4</ecNumber>
    </recommendedName>
</protein>
<dbReference type="SUPFAM" id="SSF52980">
    <property type="entry name" value="Restriction endonuclease-like"/>
    <property type="match status" value="1"/>
</dbReference>
<dbReference type="GO" id="GO:0005829">
    <property type="term" value="C:cytosol"/>
    <property type="evidence" value="ECO:0007669"/>
    <property type="project" value="TreeGrafter"/>
</dbReference>
<evidence type="ECO:0000256" key="7">
    <source>
        <dbReference type="ARBA" id="ARBA00022839"/>
    </source>
</evidence>
<proteinExistence type="inferred from homology"/>
<dbReference type="Gene3D" id="3.90.320.10">
    <property type="match status" value="1"/>
</dbReference>
<keyword evidence="11" id="KW-0234">DNA repair</keyword>
<dbReference type="PROSITE" id="PS51217">
    <property type="entry name" value="UVRD_HELICASE_CTER"/>
    <property type="match status" value="1"/>
</dbReference>
<dbReference type="InterPro" id="IPR014017">
    <property type="entry name" value="DNA_helicase_UvrD-like_C"/>
</dbReference>
<dbReference type="Gene3D" id="1.10.3170.10">
    <property type="entry name" value="Recbcd, chain B, domain 2"/>
    <property type="match status" value="1"/>
</dbReference>
<evidence type="ECO:0000259" key="18">
    <source>
        <dbReference type="PROSITE" id="PS51198"/>
    </source>
</evidence>
<evidence type="ECO:0000256" key="5">
    <source>
        <dbReference type="ARBA" id="ARBA00022801"/>
    </source>
</evidence>
<evidence type="ECO:0000256" key="14">
    <source>
        <dbReference type="ARBA" id="ARBA00034808"/>
    </source>
</evidence>
<keyword evidence="9" id="KW-0460">Magnesium</keyword>
<dbReference type="PANTHER" id="PTHR11070:SF23">
    <property type="entry name" value="RECBCD ENZYME SUBUNIT RECB"/>
    <property type="match status" value="1"/>
</dbReference>
<keyword evidence="12" id="KW-0413">Isomerase</keyword>
<dbReference type="Gene3D" id="1.10.486.10">
    <property type="entry name" value="PCRA, domain 4"/>
    <property type="match status" value="1"/>
</dbReference>
<keyword evidence="5 16" id="KW-0378">Hydrolase</keyword>
<keyword evidence="8 16" id="KW-0067">ATP-binding</keyword>
<dbReference type="Pfam" id="PF13361">
    <property type="entry name" value="UvrD_C"/>
    <property type="match status" value="1"/>
</dbReference>
<comment type="catalytic activity">
    <reaction evidence="13">
        <text>Couples ATP hydrolysis with the unwinding of duplex DNA by translocating in the 3'-5' direction.</text>
        <dbReference type="EC" id="5.6.2.4"/>
    </reaction>
</comment>
<reference evidence="20" key="1">
    <citation type="submission" date="2022-08" db="EMBL/GenBank/DDBJ databases">
        <title>Draft genome sequencing of Roseisolibacter agri AW1220.</title>
        <authorList>
            <person name="Tobiishi Y."/>
            <person name="Tonouchi A."/>
        </authorList>
    </citation>
    <scope>NUCLEOTIDE SEQUENCE</scope>
    <source>
        <strain evidence="20">AW1220</strain>
    </source>
</reference>
<keyword evidence="7" id="KW-0269">Exonuclease</keyword>
<organism evidence="20 21">
    <name type="scientific">Roseisolibacter agri</name>
    <dbReference type="NCBI Taxonomy" id="2014610"/>
    <lineage>
        <taxon>Bacteria</taxon>
        <taxon>Pseudomonadati</taxon>
        <taxon>Gemmatimonadota</taxon>
        <taxon>Gemmatimonadia</taxon>
        <taxon>Gemmatimonadales</taxon>
        <taxon>Gemmatimonadaceae</taxon>
        <taxon>Roseisolibacter</taxon>
    </lineage>
</organism>
<dbReference type="GO" id="GO:0005524">
    <property type="term" value="F:ATP binding"/>
    <property type="evidence" value="ECO:0007669"/>
    <property type="project" value="UniProtKB-UniRule"/>
</dbReference>
<dbReference type="InterPro" id="IPR038726">
    <property type="entry name" value="PDDEXK_AddAB-type"/>
</dbReference>
<evidence type="ECO:0000256" key="1">
    <source>
        <dbReference type="ARBA" id="ARBA00022722"/>
    </source>
</evidence>
<evidence type="ECO:0000256" key="8">
    <source>
        <dbReference type="ARBA" id="ARBA00022840"/>
    </source>
</evidence>
<sequence>MSAEPLDLFAAAAAEATAYAPPAPAADDVPRFDPTRAEPLPAGVTMLEASAGTGKTYSIASLVLRLVVEERLGIDEILVVTFTEAATAELRDRVRRRLRDALTLAERALAAGAIPPGDAIAAHDEVARTLVTRAIAGSALGDAVTALRTALGRFDDAPITTIHGFCHRVLRERAFECGGELDAELLTDEAELLEAVVRDFWARETARRPVALVEALVGRAKVGLPMLQALARRAVRHPESCCVPALDDMDGGAFETLLEERTRLATDIAGRWSEEDTGDVFRLIDEARTAKILSGVKWKADSLDTRARTIATWASASPATDPLPEKELRYFGASGLREACNKGKEAQAPVHPLCARIDALLDADARLQGAALIEALRLQHDCVDFARAELARRKRAARQHGFDDLLRLVRDALRRDADAAGEPLATALRESFRAALIDEFQDTDDVQWEIFRRAFATSGHRLVLIGDPKQSIYAFRGADVEAYLAARGAAGTRWALDANWRTEGALVDALHALWGAHPAPFAEPAIAWRGVRARHGAPRLQGAGAPLRVRFLAREGDLAPTGTSTLITKERLTPRLPTLVASDVARFLGSGATILERVGGHDRPRAVRPADVAVLVRSHQQARDVQAALRRAGVPAVIHGAESVFASREAIELIAVLAAVLEPASPSLARAALATDLLGLAAAAELANGGAPLGPGDLLAALDADDARWDTWAERLRAWRAAWRGDGAMRASGASGAGAPGVMRLVRALCDELALPARLLALVDGERRLTNLLHLGELLHAAATERALAPGATLAWLREQVANADSGRDDAARQLRLESDDEAAQVVTVHSSKGLEYGAVWCPYLWDGTLSHRNDLAFPHVRVPGAATPRAIDLRGGPQSPAAAQVDDARFAESLRLAYVAMTRARHQVTLWWGAATSFDTSPLAWLLHGDDAALADGARSPRAALLDLQLKTRDDDALRDRLEALAAATPALIAVDEEDVRATPVRWRAPDAARPALAARAWTRTAPLDDGWRMGSFTALTRGAHAHRDAEDDAEVPEALDDARRSAPDDEGDVPLAGFPASAQAGLFFHEVLERHDPAAPETLPPMIDDRLHAYGFDAARWTAPVTGALRGVLDAPLAVDGGATLRLRDVPMAQRLTELRFELPACDANDAAISPAALARAFRDHPGGALTGDAMARYADRVAALGFRPLRGFLTGAIDLVARHAGKWWLLDYKSNRLGARRADYAAERMAQEMADAHYVLQYHLYAVALHRWLTLRVRDYDWDRDVGGACYVFLRGMGDGTGVFVDRPPRARIEALDRVLREGA</sequence>
<keyword evidence="2" id="KW-0479">Metal-binding</keyword>
<accession>A0AA37VDF9</accession>
<evidence type="ECO:0000256" key="16">
    <source>
        <dbReference type="PROSITE-ProRule" id="PRU00560"/>
    </source>
</evidence>
<dbReference type="Gene3D" id="3.40.50.300">
    <property type="entry name" value="P-loop containing nucleotide triphosphate hydrolases"/>
    <property type="match status" value="2"/>
</dbReference>
<feature type="domain" description="UvrD-like helicase ATP-binding" evidence="18">
    <location>
        <begin position="28"/>
        <end position="503"/>
    </location>
</feature>
<keyword evidence="3 16" id="KW-0547">Nucleotide-binding</keyword>
<dbReference type="NCBIfam" id="TIGR00609">
    <property type="entry name" value="recB"/>
    <property type="match status" value="1"/>
</dbReference>
<dbReference type="PROSITE" id="PS51198">
    <property type="entry name" value="UVRD_HELICASE_ATP_BIND"/>
    <property type="match status" value="1"/>
</dbReference>
<dbReference type="HAMAP" id="MF_01485">
    <property type="entry name" value="RecB"/>
    <property type="match status" value="1"/>
</dbReference>
<dbReference type="PANTHER" id="PTHR11070">
    <property type="entry name" value="UVRD / RECB / PCRA DNA HELICASE FAMILY MEMBER"/>
    <property type="match status" value="1"/>
</dbReference>
<evidence type="ECO:0000256" key="12">
    <source>
        <dbReference type="ARBA" id="ARBA00023235"/>
    </source>
</evidence>
<keyword evidence="4" id="KW-0227">DNA damage</keyword>
<evidence type="ECO:0000256" key="11">
    <source>
        <dbReference type="ARBA" id="ARBA00023204"/>
    </source>
</evidence>
<dbReference type="GO" id="GO:0008854">
    <property type="term" value="F:exodeoxyribonuclease V activity"/>
    <property type="evidence" value="ECO:0007669"/>
    <property type="project" value="InterPro"/>
</dbReference>
<dbReference type="GO" id="GO:0046872">
    <property type="term" value="F:metal ion binding"/>
    <property type="evidence" value="ECO:0007669"/>
    <property type="project" value="UniProtKB-KW"/>
</dbReference>
<evidence type="ECO:0000256" key="4">
    <source>
        <dbReference type="ARBA" id="ARBA00022763"/>
    </source>
</evidence>
<evidence type="ECO:0000256" key="6">
    <source>
        <dbReference type="ARBA" id="ARBA00022806"/>
    </source>
</evidence>
<feature type="binding site" evidence="16">
    <location>
        <begin position="49"/>
        <end position="56"/>
    </location>
    <ligand>
        <name>ATP</name>
        <dbReference type="ChEBI" id="CHEBI:30616"/>
    </ligand>
</feature>
<dbReference type="InterPro" id="IPR011335">
    <property type="entry name" value="Restrct_endonuc-II-like"/>
</dbReference>
<feature type="region of interest" description="Disordered" evidence="17">
    <location>
        <begin position="1025"/>
        <end position="1053"/>
    </location>
</feature>
<dbReference type="EMBL" id="BRXS01000001">
    <property type="protein sequence ID" value="GLC23609.1"/>
    <property type="molecule type" value="Genomic_DNA"/>
</dbReference>
<dbReference type="InterPro" id="IPR027417">
    <property type="entry name" value="P-loop_NTPase"/>
</dbReference>
<dbReference type="GO" id="GO:0009338">
    <property type="term" value="C:exodeoxyribonuclease V complex"/>
    <property type="evidence" value="ECO:0007669"/>
    <property type="project" value="TreeGrafter"/>
</dbReference>
<dbReference type="InterPro" id="IPR011604">
    <property type="entry name" value="PDDEXK-like_dom_sf"/>
</dbReference>
<dbReference type="RefSeq" id="WP_284348046.1">
    <property type="nucleotide sequence ID" value="NZ_BRXS01000001.1"/>
</dbReference>
<keyword evidence="6 16" id="KW-0347">Helicase</keyword>
<dbReference type="Proteomes" id="UP001161325">
    <property type="component" value="Unassembled WGS sequence"/>
</dbReference>
<keyword evidence="10" id="KW-0238">DNA-binding</keyword>
<evidence type="ECO:0000256" key="13">
    <source>
        <dbReference type="ARBA" id="ARBA00034617"/>
    </source>
</evidence>
<evidence type="ECO:0000256" key="15">
    <source>
        <dbReference type="ARBA" id="ARBA00048988"/>
    </source>
</evidence>
<name>A0AA37VDF9_9BACT</name>
<dbReference type="CDD" id="cd22352">
    <property type="entry name" value="RecB_C-like"/>
    <property type="match status" value="1"/>
</dbReference>
<dbReference type="GO" id="GO:0003677">
    <property type="term" value="F:DNA binding"/>
    <property type="evidence" value="ECO:0007669"/>
    <property type="project" value="UniProtKB-KW"/>
</dbReference>
<dbReference type="EC" id="5.6.2.4" evidence="14"/>
<dbReference type="InterPro" id="IPR004586">
    <property type="entry name" value="RecB"/>
</dbReference>
<evidence type="ECO:0000256" key="9">
    <source>
        <dbReference type="ARBA" id="ARBA00022842"/>
    </source>
</evidence>
<evidence type="ECO:0000256" key="2">
    <source>
        <dbReference type="ARBA" id="ARBA00022723"/>
    </source>
</evidence>
<dbReference type="InterPro" id="IPR014016">
    <property type="entry name" value="UvrD-like_ATP-bd"/>
</dbReference>
<evidence type="ECO:0000256" key="17">
    <source>
        <dbReference type="SAM" id="MobiDB-lite"/>
    </source>
</evidence>
<feature type="compositionally biased region" description="Acidic residues" evidence="17">
    <location>
        <begin position="1032"/>
        <end position="1041"/>
    </location>
</feature>
<comment type="catalytic activity">
    <reaction evidence="15">
        <text>ATP + H2O = ADP + phosphate + H(+)</text>
        <dbReference type="Rhea" id="RHEA:13065"/>
        <dbReference type="ChEBI" id="CHEBI:15377"/>
        <dbReference type="ChEBI" id="CHEBI:15378"/>
        <dbReference type="ChEBI" id="CHEBI:30616"/>
        <dbReference type="ChEBI" id="CHEBI:43474"/>
        <dbReference type="ChEBI" id="CHEBI:456216"/>
        <dbReference type="EC" id="5.6.2.4"/>
    </reaction>
</comment>
<dbReference type="Pfam" id="PF12705">
    <property type="entry name" value="PDDEXK_1"/>
    <property type="match status" value="1"/>
</dbReference>
<dbReference type="Pfam" id="PF00580">
    <property type="entry name" value="UvrD-helicase"/>
    <property type="match status" value="1"/>
</dbReference>
<evidence type="ECO:0000313" key="21">
    <source>
        <dbReference type="Proteomes" id="UP001161325"/>
    </source>
</evidence>
<feature type="domain" description="UvrD-like helicase C-terminal" evidence="19">
    <location>
        <begin position="537"/>
        <end position="834"/>
    </location>
</feature>
<evidence type="ECO:0000256" key="10">
    <source>
        <dbReference type="ARBA" id="ARBA00023125"/>
    </source>
</evidence>
<keyword evidence="21" id="KW-1185">Reference proteome</keyword>
<keyword evidence="1" id="KW-0540">Nuclease</keyword>
<evidence type="ECO:0000256" key="3">
    <source>
        <dbReference type="ARBA" id="ARBA00022741"/>
    </source>
</evidence>
<gene>
    <name evidence="20" type="primary">recB</name>
    <name evidence="20" type="ORF">rosag_01220</name>
</gene>